<organism evidence="1 2">
    <name type="scientific">Oldenlandia corymbosa var. corymbosa</name>
    <dbReference type="NCBI Taxonomy" id="529605"/>
    <lineage>
        <taxon>Eukaryota</taxon>
        <taxon>Viridiplantae</taxon>
        <taxon>Streptophyta</taxon>
        <taxon>Embryophyta</taxon>
        <taxon>Tracheophyta</taxon>
        <taxon>Spermatophyta</taxon>
        <taxon>Magnoliopsida</taxon>
        <taxon>eudicotyledons</taxon>
        <taxon>Gunneridae</taxon>
        <taxon>Pentapetalae</taxon>
        <taxon>asterids</taxon>
        <taxon>lamiids</taxon>
        <taxon>Gentianales</taxon>
        <taxon>Rubiaceae</taxon>
        <taxon>Rubioideae</taxon>
        <taxon>Spermacoceae</taxon>
        <taxon>Hedyotis-Oldenlandia complex</taxon>
        <taxon>Oldenlandia</taxon>
    </lineage>
</organism>
<evidence type="ECO:0000313" key="2">
    <source>
        <dbReference type="Proteomes" id="UP001161247"/>
    </source>
</evidence>
<reference evidence="1" key="1">
    <citation type="submission" date="2023-03" db="EMBL/GenBank/DDBJ databases">
        <authorList>
            <person name="Julca I."/>
        </authorList>
    </citation>
    <scope>NUCLEOTIDE SEQUENCE</scope>
</reference>
<dbReference type="GO" id="GO:0051603">
    <property type="term" value="P:proteolysis involved in protein catabolic process"/>
    <property type="evidence" value="ECO:0007669"/>
    <property type="project" value="InterPro"/>
</dbReference>
<proteinExistence type="predicted"/>
<dbReference type="SUPFAM" id="SSF56235">
    <property type="entry name" value="N-terminal nucleophile aminohydrolases (Ntn hydrolases)"/>
    <property type="match status" value="1"/>
</dbReference>
<evidence type="ECO:0000313" key="1">
    <source>
        <dbReference type="EMBL" id="CAI9114283.1"/>
    </source>
</evidence>
<gene>
    <name evidence="1" type="ORF">OLC1_LOCUS21087</name>
</gene>
<name>A0AAV1E5U0_OLDCO</name>
<dbReference type="Gene3D" id="3.60.20.10">
    <property type="entry name" value="Glutamine Phosphoribosylpyrophosphate, subunit 1, domain 1"/>
    <property type="match status" value="1"/>
</dbReference>
<sequence>MDSVPGESSSSLNEEHRERKFFNVFDPSTYHCEIRWGGVPPKNRAVSILWVLSGGIVIARSGIGQPDLWLRGKSGFPISLPEIESGGDIILGEREMQAYLERRFREGAFPVFDESPEGIAAQREYKRKFEAAVCGPGKVPFDPQFVSPGTPPDLNDTPAYPKKVPKGMTTLAFLFKKGVIVAADHPRGAVDNAVIPLTRHILATVSGDDVSQGKTLLADLKKCYLGIPVEDAAKLLKDLLSSHGEQGLSLTTMIAGLDRKGRSLYCLDGKGYLCRGVKYATGSGWEIASVNMDMFYLVDMPVKRATELGKRAICRAGYRAKETGGFASGMMFVSLIIPYMCVSMSPADDILSDAFKVTTSGLMVLRWSLRT</sequence>
<protein>
    <submittedName>
        <fullName evidence="1">OLC1v1014965C1</fullName>
    </submittedName>
</protein>
<dbReference type="InterPro" id="IPR001353">
    <property type="entry name" value="Proteasome_sua/b"/>
</dbReference>
<dbReference type="Proteomes" id="UP001161247">
    <property type="component" value="Chromosome 7"/>
</dbReference>
<dbReference type="InterPro" id="IPR029055">
    <property type="entry name" value="Ntn_hydrolases_N"/>
</dbReference>
<dbReference type="EMBL" id="OX459124">
    <property type="protein sequence ID" value="CAI9114283.1"/>
    <property type="molecule type" value="Genomic_DNA"/>
</dbReference>
<dbReference type="Pfam" id="PF00227">
    <property type="entry name" value="Proteasome"/>
    <property type="match status" value="1"/>
</dbReference>
<dbReference type="GO" id="GO:0005839">
    <property type="term" value="C:proteasome core complex"/>
    <property type="evidence" value="ECO:0007669"/>
    <property type="project" value="InterPro"/>
</dbReference>
<dbReference type="AlphaFoldDB" id="A0AAV1E5U0"/>
<accession>A0AAV1E5U0</accession>
<keyword evidence="2" id="KW-1185">Reference proteome</keyword>